<dbReference type="PANTHER" id="PTHR14969">
    <property type="entry name" value="SPHINGOSINE-1-PHOSPHATE PHOSPHOHYDROLASE"/>
    <property type="match status" value="1"/>
</dbReference>
<comment type="subcellular location">
    <subcellularLocation>
        <location evidence="1">Cell membrane</location>
        <topology evidence="1">Multi-pass membrane protein</topology>
    </subcellularLocation>
</comment>
<feature type="transmembrane region" description="Helical" evidence="7">
    <location>
        <begin position="142"/>
        <end position="160"/>
    </location>
</feature>
<protein>
    <submittedName>
        <fullName evidence="9">Undecaprenyl-diphosphatase</fullName>
    </submittedName>
</protein>
<evidence type="ECO:0000313" key="9">
    <source>
        <dbReference type="EMBL" id="PRZ09866.1"/>
    </source>
</evidence>
<dbReference type="RefSeq" id="WP_106264055.1">
    <property type="nucleotide sequence ID" value="NZ_PVTX01000001.1"/>
</dbReference>
<evidence type="ECO:0000313" key="10">
    <source>
        <dbReference type="Proteomes" id="UP000239895"/>
    </source>
</evidence>
<dbReference type="PANTHER" id="PTHR14969:SF62">
    <property type="entry name" value="DECAPRENYLPHOSPHORYL-5-PHOSPHORIBOSE PHOSPHATASE RV3807C-RELATED"/>
    <property type="match status" value="1"/>
</dbReference>
<dbReference type="Proteomes" id="UP000239895">
    <property type="component" value="Unassembled WGS sequence"/>
</dbReference>
<dbReference type="SMART" id="SM00014">
    <property type="entry name" value="acidPPc"/>
    <property type="match status" value="1"/>
</dbReference>
<evidence type="ECO:0000256" key="7">
    <source>
        <dbReference type="SAM" id="Phobius"/>
    </source>
</evidence>
<comment type="caution">
    <text evidence="9">The sequence shown here is derived from an EMBL/GenBank/DDBJ whole genome shotgun (WGS) entry which is preliminary data.</text>
</comment>
<feature type="transmembrane region" description="Helical" evidence="7">
    <location>
        <begin position="12"/>
        <end position="32"/>
    </location>
</feature>
<evidence type="ECO:0000256" key="1">
    <source>
        <dbReference type="ARBA" id="ARBA00004651"/>
    </source>
</evidence>
<gene>
    <name evidence="9" type="ORF">BCL65_1014</name>
</gene>
<dbReference type="EMBL" id="PVTX01000001">
    <property type="protein sequence ID" value="PRZ09866.1"/>
    <property type="molecule type" value="Genomic_DNA"/>
</dbReference>
<feature type="transmembrane region" description="Helical" evidence="7">
    <location>
        <begin position="167"/>
        <end position="188"/>
    </location>
</feature>
<keyword evidence="4" id="KW-0378">Hydrolase</keyword>
<dbReference type="Gene3D" id="1.20.144.10">
    <property type="entry name" value="Phosphatidic acid phosphatase type 2/haloperoxidase"/>
    <property type="match status" value="1"/>
</dbReference>
<keyword evidence="5 7" id="KW-1133">Transmembrane helix</keyword>
<keyword evidence="3 7" id="KW-0812">Transmembrane</keyword>
<dbReference type="SUPFAM" id="SSF48317">
    <property type="entry name" value="Acid phosphatase/Vanadium-dependent haloperoxidase"/>
    <property type="match status" value="1"/>
</dbReference>
<accession>A0ABX5EHA1</accession>
<evidence type="ECO:0000256" key="3">
    <source>
        <dbReference type="ARBA" id="ARBA00022692"/>
    </source>
</evidence>
<evidence type="ECO:0000256" key="6">
    <source>
        <dbReference type="ARBA" id="ARBA00023136"/>
    </source>
</evidence>
<keyword evidence="10" id="KW-1185">Reference proteome</keyword>
<sequence length="227" mass="23684">MPRSSDRTRALVRAGAFGLAGFLPVLVLAWLVRAEAPAVLDADQAAVAAALEATRDLPALQTGLVVWQEVTQPRWVVLAGGLLCLWVWRRRGLGGRALWAFGTLVASWGLSVLAKEAVGRLRPQVDDAITAAPGFSFPSGHAMAAATGAVTLTLLVWPLLGPRARVAVPAVAATLALVTAAHRVMLGVHFPSDVVAGALLGATFAGASYLGYVGWTSTARIPEPEVR</sequence>
<keyword evidence="2" id="KW-1003">Cell membrane</keyword>
<keyword evidence="6 7" id="KW-0472">Membrane</keyword>
<feature type="transmembrane region" description="Helical" evidence="7">
    <location>
        <begin position="194"/>
        <end position="215"/>
    </location>
</feature>
<dbReference type="Pfam" id="PF01569">
    <property type="entry name" value="PAP2"/>
    <property type="match status" value="1"/>
</dbReference>
<dbReference type="InterPro" id="IPR000326">
    <property type="entry name" value="PAP2/HPO"/>
</dbReference>
<reference evidence="9 10" key="1">
    <citation type="submission" date="2018-03" db="EMBL/GenBank/DDBJ databases">
        <title>Comparative analysis of microorganisms from saline springs in Andes Mountain Range, Colombia.</title>
        <authorList>
            <person name="Rubin E."/>
        </authorList>
    </citation>
    <scope>NUCLEOTIDE SEQUENCE [LARGE SCALE GENOMIC DNA]</scope>
    <source>
        <strain evidence="9 10">CG 23</strain>
    </source>
</reference>
<evidence type="ECO:0000256" key="2">
    <source>
        <dbReference type="ARBA" id="ARBA00022475"/>
    </source>
</evidence>
<organism evidence="9 10">
    <name type="scientific">Isoptericola halotolerans</name>
    <dbReference type="NCBI Taxonomy" id="300560"/>
    <lineage>
        <taxon>Bacteria</taxon>
        <taxon>Bacillati</taxon>
        <taxon>Actinomycetota</taxon>
        <taxon>Actinomycetes</taxon>
        <taxon>Micrococcales</taxon>
        <taxon>Promicromonosporaceae</taxon>
        <taxon>Isoptericola</taxon>
    </lineage>
</organism>
<dbReference type="InterPro" id="IPR036938">
    <property type="entry name" value="PAP2/HPO_sf"/>
</dbReference>
<proteinExistence type="predicted"/>
<feature type="transmembrane region" description="Helical" evidence="7">
    <location>
        <begin position="97"/>
        <end position="114"/>
    </location>
</feature>
<evidence type="ECO:0000256" key="4">
    <source>
        <dbReference type="ARBA" id="ARBA00022801"/>
    </source>
</evidence>
<feature type="domain" description="Phosphatidic acid phosphatase type 2/haloperoxidase" evidence="8">
    <location>
        <begin position="96"/>
        <end position="209"/>
    </location>
</feature>
<evidence type="ECO:0000259" key="8">
    <source>
        <dbReference type="SMART" id="SM00014"/>
    </source>
</evidence>
<name>A0ABX5EHA1_9MICO</name>
<evidence type="ECO:0000256" key="5">
    <source>
        <dbReference type="ARBA" id="ARBA00022989"/>
    </source>
</evidence>